<name>A0A0A9C5A3_ARUDO</name>
<reference evidence="2" key="1">
    <citation type="submission" date="2014-09" db="EMBL/GenBank/DDBJ databases">
        <authorList>
            <person name="Magalhaes I.L.F."/>
            <person name="Oliveira U."/>
            <person name="Santos F.R."/>
            <person name="Vidigal T.H.D.A."/>
            <person name="Brescovit A.D."/>
            <person name="Santos A.J."/>
        </authorList>
    </citation>
    <scope>NUCLEOTIDE SEQUENCE</scope>
    <source>
        <tissue evidence="2">Shoot tissue taken approximately 20 cm above the soil surface</tissue>
    </source>
</reference>
<proteinExistence type="predicted"/>
<accession>A0A0A9C5A3</accession>
<organism evidence="2">
    <name type="scientific">Arundo donax</name>
    <name type="common">Giant reed</name>
    <name type="synonym">Donax arundinaceus</name>
    <dbReference type="NCBI Taxonomy" id="35708"/>
    <lineage>
        <taxon>Eukaryota</taxon>
        <taxon>Viridiplantae</taxon>
        <taxon>Streptophyta</taxon>
        <taxon>Embryophyta</taxon>
        <taxon>Tracheophyta</taxon>
        <taxon>Spermatophyta</taxon>
        <taxon>Magnoliopsida</taxon>
        <taxon>Liliopsida</taxon>
        <taxon>Poales</taxon>
        <taxon>Poaceae</taxon>
        <taxon>PACMAD clade</taxon>
        <taxon>Arundinoideae</taxon>
        <taxon>Arundineae</taxon>
        <taxon>Arundo</taxon>
    </lineage>
</organism>
<reference evidence="2" key="2">
    <citation type="journal article" date="2015" name="Data Brief">
        <title>Shoot transcriptome of the giant reed, Arundo donax.</title>
        <authorList>
            <person name="Barrero R.A."/>
            <person name="Guerrero F.D."/>
            <person name="Moolhuijzen P."/>
            <person name="Goolsby J.A."/>
            <person name="Tidwell J."/>
            <person name="Bellgard S.E."/>
            <person name="Bellgard M.I."/>
        </authorList>
    </citation>
    <scope>NUCLEOTIDE SEQUENCE</scope>
    <source>
        <tissue evidence="2">Shoot tissue taken approximately 20 cm above the soil surface</tissue>
    </source>
</reference>
<sequence length="22" mass="2583">MKDKEDIMKDKDSEKVKSEIAD</sequence>
<dbReference type="EMBL" id="GBRH01228297">
    <property type="protein sequence ID" value="JAD69598.1"/>
    <property type="molecule type" value="Transcribed_RNA"/>
</dbReference>
<dbReference type="AlphaFoldDB" id="A0A0A9C5A3"/>
<feature type="region of interest" description="Disordered" evidence="1">
    <location>
        <begin position="1"/>
        <end position="22"/>
    </location>
</feature>
<evidence type="ECO:0000313" key="2">
    <source>
        <dbReference type="EMBL" id="JAD69598.1"/>
    </source>
</evidence>
<protein>
    <submittedName>
        <fullName evidence="2">Uncharacterized protein</fullName>
    </submittedName>
</protein>
<evidence type="ECO:0000256" key="1">
    <source>
        <dbReference type="SAM" id="MobiDB-lite"/>
    </source>
</evidence>